<dbReference type="RefSeq" id="WP_079600143.1">
    <property type="nucleotide sequence ID" value="NZ_LT670817.1"/>
</dbReference>
<evidence type="ECO:0008006" key="4">
    <source>
        <dbReference type="Google" id="ProtNLM"/>
    </source>
</evidence>
<protein>
    <recommendedName>
        <fullName evidence="4">Cysteine rich repeat-containing protein</fullName>
    </recommendedName>
</protein>
<evidence type="ECO:0000256" key="1">
    <source>
        <dbReference type="SAM" id="MobiDB-lite"/>
    </source>
</evidence>
<accession>A0A1M5IAA9</accession>
<sequence length="127" mass="13698">MLAFRSGNFQLGLVLATAFSCSTFPTAGRAYTPEEQQACSDDAFRLCSAEIRDVDLVTVCMIRNKSQLSPGCRVFFRPESAVTPVVAGSPLSIRPAASRKPGSVKPRKPKQPARPGATRRSKNKNGL</sequence>
<feature type="compositionally biased region" description="Basic residues" evidence="1">
    <location>
        <begin position="105"/>
        <end position="127"/>
    </location>
</feature>
<evidence type="ECO:0000313" key="3">
    <source>
        <dbReference type="Proteomes" id="UP000189796"/>
    </source>
</evidence>
<proteinExistence type="predicted"/>
<reference evidence="2 3" key="1">
    <citation type="submission" date="2016-11" db="EMBL/GenBank/DDBJ databases">
        <authorList>
            <person name="Jaros S."/>
            <person name="Januszkiewicz K."/>
            <person name="Wedrychowicz H."/>
        </authorList>
    </citation>
    <scope>NUCLEOTIDE SEQUENCE [LARGE SCALE GENOMIC DNA]</scope>
    <source>
        <strain evidence="2 3">GAS138</strain>
    </source>
</reference>
<organism evidence="2 3">
    <name type="scientific">Bradyrhizobium erythrophlei</name>
    <dbReference type="NCBI Taxonomy" id="1437360"/>
    <lineage>
        <taxon>Bacteria</taxon>
        <taxon>Pseudomonadati</taxon>
        <taxon>Pseudomonadota</taxon>
        <taxon>Alphaproteobacteria</taxon>
        <taxon>Hyphomicrobiales</taxon>
        <taxon>Nitrobacteraceae</taxon>
        <taxon>Bradyrhizobium</taxon>
    </lineage>
</organism>
<evidence type="ECO:0000313" key="2">
    <source>
        <dbReference type="EMBL" id="SHG24713.1"/>
    </source>
</evidence>
<dbReference type="PROSITE" id="PS51257">
    <property type="entry name" value="PROKAR_LIPOPROTEIN"/>
    <property type="match status" value="1"/>
</dbReference>
<dbReference type="Proteomes" id="UP000189796">
    <property type="component" value="Chromosome I"/>
</dbReference>
<feature type="region of interest" description="Disordered" evidence="1">
    <location>
        <begin position="92"/>
        <end position="127"/>
    </location>
</feature>
<dbReference type="OrthoDB" id="8245037at2"/>
<name>A0A1M5IAA9_9BRAD</name>
<gene>
    <name evidence="2" type="ORF">SAMN05443248_0864</name>
</gene>
<dbReference type="AlphaFoldDB" id="A0A1M5IAA9"/>
<dbReference type="EMBL" id="LT670817">
    <property type="protein sequence ID" value="SHG24713.1"/>
    <property type="molecule type" value="Genomic_DNA"/>
</dbReference>